<dbReference type="PANTHER" id="PTHR10996">
    <property type="entry name" value="2-HYDROXYACID DEHYDROGENASE-RELATED"/>
    <property type="match status" value="1"/>
</dbReference>
<dbReference type="Pfam" id="PF00389">
    <property type="entry name" value="2-Hacid_dh"/>
    <property type="match status" value="1"/>
</dbReference>
<sequence>MAKPKVLVSHPNVPEAGLRLLQQECEVVVVQEASRDVILAAVAGVDAIFWCCKVRLDSQIIDAAGPGLKAVATMSAGYDHIDAAHLKARGIPLGNTPRVLDNAVADTAIALVLSVARRLQEGRHALERGTWVTGCPQAMLGVDVAGSTVGIVGLGGIGQAVAKRLKVFDVAKLQYCGHNPKPEAAALGAEFVSFDKLVDTSDIIVAACPSTPETRHLFNAQVFKRMKRSAILINVGRGDCIDQEALVEALKTKEIWGAGLDVMCPEPLPVDHPLIKLDNCVLFPHVGSATVGTRSAMATLAAKNILCALNDKPMLAEVK</sequence>
<dbReference type="AlphaFoldDB" id="A0AAV7X920"/>
<keyword evidence="1 3" id="KW-0560">Oxidoreductase</keyword>
<dbReference type="FunFam" id="3.40.50.720:FF:000026">
    <property type="entry name" value="Glyoxylate/hydroxypyruvate reductase B"/>
    <property type="match status" value="1"/>
</dbReference>
<reference evidence="6" key="1">
    <citation type="submission" date="2022-12" db="EMBL/GenBank/DDBJ databases">
        <title>Chromosome-level genome assembly of the bean flower thrips Megalurothrips usitatus.</title>
        <authorList>
            <person name="Ma L."/>
            <person name="Liu Q."/>
            <person name="Li H."/>
            <person name="Cai W."/>
        </authorList>
    </citation>
    <scope>NUCLEOTIDE SEQUENCE</scope>
    <source>
        <strain evidence="6">Cailab_2022a</strain>
    </source>
</reference>
<dbReference type="InterPro" id="IPR006139">
    <property type="entry name" value="D-isomer_2_OHA_DH_cat_dom"/>
</dbReference>
<feature type="domain" description="D-isomer specific 2-hydroxyacid dehydrogenase NAD-binding" evidence="5">
    <location>
        <begin position="109"/>
        <end position="287"/>
    </location>
</feature>
<evidence type="ECO:0000259" key="4">
    <source>
        <dbReference type="Pfam" id="PF00389"/>
    </source>
</evidence>
<protein>
    <recommendedName>
        <fullName evidence="2">Glyoxylate reductase/hydroxypyruvate reductase</fullName>
    </recommendedName>
</protein>
<proteinExistence type="inferred from homology"/>
<dbReference type="SUPFAM" id="SSF52283">
    <property type="entry name" value="Formate/glycerate dehydrogenase catalytic domain-like"/>
    <property type="match status" value="1"/>
</dbReference>
<evidence type="ECO:0000256" key="1">
    <source>
        <dbReference type="ARBA" id="ARBA00023002"/>
    </source>
</evidence>
<dbReference type="InterPro" id="IPR050223">
    <property type="entry name" value="D-isomer_2-hydroxyacid_DH"/>
</dbReference>
<dbReference type="GO" id="GO:0008465">
    <property type="term" value="F:hydroxypyruvate reductase (NADH) activity"/>
    <property type="evidence" value="ECO:0007669"/>
    <property type="project" value="TreeGrafter"/>
</dbReference>
<evidence type="ECO:0000313" key="7">
    <source>
        <dbReference type="Proteomes" id="UP001075354"/>
    </source>
</evidence>
<accession>A0AAV7X920</accession>
<name>A0AAV7X920_9NEOP</name>
<dbReference type="CDD" id="cd05301">
    <property type="entry name" value="GDH"/>
    <property type="match status" value="1"/>
</dbReference>
<gene>
    <name evidence="6" type="ORF">ONE63_003212</name>
</gene>
<dbReference type="GO" id="GO:0051287">
    <property type="term" value="F:NAD binding"/>
    <property type="evidence" value="ECO:0007669"/>
    <property type="project" value="InterPro"/>
</dbReference>
<dbReference type="InterPro" id="IPR036291">
    <property type="entry name" value="NAD(P)-bd_dom_sf"/>
</dbReference>
<dbReference type="GO" id="GO:0005829">
    <property type="term" value="C:cytosol"/>
    <property type="evidence" value="ECO:0007669"/>
    <property type="project" value="TreeGrafter"/>
</dbReference>
<dbReference type="Gene3D" id="3.40.50.720">
    <property type="entry name" value="NAD(P)-binding Rossmann-like Domain"/>
    <property type="match status" value="2"/>
</dbReference>
<keyword evidence="7" id="KW-1185">Reference proteome</keyword>
<dbReference type="GO" id="GO:0030267">
    <property type="term" value="F:glyoxylate reductase (NADPH) activity"/>
    <property type="evidence" value="ECO:0007669"/>
    <property type="project" value="TreeGrafter"/>
</dbReference>
<comment type="similarity">
    <text evidence="3">Belongs to the D-isomer specific 2-hydroxyacid dehydrogenase family.</text>
</comment>
<comment type="caution">
    <text evidence="6">The sequence shown here is derived from an EMBL/GenBank/DDBJ whole genome shotgun (WGS) entry which is preliminary data.</text>
</comment>
<dbReference type="InterPro" id="IPR006140">
    <property type="entry name" value="D-isomer_DH_NAD-bd"/>
</dbReference>
<evidence type="ECO:0000256" key="2">
    <source>
        <dbReference type="ARBA" id="ARBA00073306"/>
    </source>
</evidence>
<organism evidence="6 7">
    <name type="scientific">Megalurothrips usitatus</name>
    <name type="common">bean blossom thrips</name>
    <dbReference type="NCBI Taxonomy" id="439358"/>
    <lineage>
        <taxon>Eukaryota</taxon>
        <taxon>Metazoa</taxon>
        <taxon>Ecdysozoa</taxon>
        <taxon>Arthropoda</taxon>
        <taxon>Hexapoda</taxon>
        <taxon>Insecta</taxon>
        <taxon>Pterygota</taxon>
        <taxon>Neoptera</taxon>
        <taxon>Paraneoptera</taxon>
        <taxon>Thysanoptera</taxon>
        <taxon>Terebrantia</taxon>
        <taxon>Thripoidea</taxon>
        <taxon>Thripidae</taxon>
        <taxon>Megalurothrips</taxon>
    </lineage>
</organism>
<feature type="domain" description="D-isomer specific 2-hydroxyacid dehydrogenase catalytic" evidence="4">
    <location>
        <begin position="6"/>
        <end position="318"/>
    </location>
</feature>
<dbReference type="PANTHER" id="PTHR10996:SF119">
    <property type="entry name" value="FI03731P-RELATED"/>
    <property type="match status" value="1"/>
</dbReference>
<evidence type="ECO:0000313" key="6">
    <source>
        <dbReference type="EMBL" id="KAJ1521555.1"/>
    </source>
</evidence>
<evidence type="ECO:0000259" key="5">
    <source>
        <dbReference type="Pfam" id="PF02826"/>
    </source>
</evidence>
<dbReference type="Proteomes" id="UP001075354">
    <property type="component" value="Chromosome 13"/>
</dbReference>
<dbReference type="EMBL" id="JAPTSV010000013">
    <property type="protein sequence ID" value="KAJ1521555.1"/>
    <property type="molecule type" value="Genomic_DNA"/>
</dbReference>
<dbReference type="Pfam" id="PF02826">
    <property type="entry name" value="2-Hacid_dh_C"/>
    <property type="match status" value="1"/>
</dbReference>
<evidence type="ECO:0000256" key="3">
    <source>
        <dbReference type="RuleBase" id="RU003719"/>
    </source>
</evidence>
<dbReference type="SUPFAM" id="SSF51735">
    <property type="entry name" value="NAD(P)-binding Rossmann-fold domains"/>
    <property type="match status" value="1"/>
</dbReference>